<feature type="transmembrane region" description="Helical" evidence="1">
    <location>
        <begin position="42"/>
        <end position="61"/>
    </location>
</feature>
<dbReference type="Proteomes" id="UP000427769">
    <property type="component" value="Chromosome"/>
</dbReference>
<name>A0A5K7Z841_9BACT</name>
<keyword evidence="3" id="KW-1185">Reference proteome</keyword>
<evidence type="ECO:0008006" key="4">
    <source>
        <dbReference type="Google" id="ProtNLM"/>
    </source>
</evidence>
<evidence type="ECO:0000313" key="2">
    <source>
        <dbReference type="EMBL" id="BBO76329.1"/>
    </source>
</evidence>
<dbReference type="EMBL" id="AP021875">
    <property type="protein sequence ID" value="BBO76329.1"/>
    <property type="molecule type" value="Genomic_DNA"/>
</dbReference>
<keyword evidence="1" id="KW-1133">Transmembrane helix</keyword>
<dbReference type="OrthoDB" id="467414at2"/>
<proteinExistence type="predicted"/>
<accession>A0A5K7Z841</accession>
<dbReference type="AlphaFoldDB" id="A0A5K7Z841"/>
<feature type="transmembrane region" description="Helical" evidence="1">
    <location>
        <begin position="67"/>
        <end position="83"/>
    </location>
</feature>
<dbReference type="KEGG" id="dwd:DSCW_37460"/>
<dbReference type="InterPro" id="IPR017581">
    <property type="entry name" value="AtpR-like"/>
</dbReference>
<dbReference type="RefSeq" id="WP_155305164.1">
    <property type="nucleotide sequence ID" value="NZ_AP021875.1"/>
</dbReference>
<evidence type="ECO:0000313" key="3">
    <source>
        <dbReference type="Proteomes" id="UP000427769"/>
    </source>
</evidence>
<keyword evidence="1" id="KW-0812">Transmembrane</keyword>
<dbReference type="Pfam" id="PF12966">
    <property type="entry name" value="AtpR"/>
    <property type="match status" value="1"/>
</dbReference>
<protein>
    <recommendedName>
        <fullName evidence="4">ATP synthase subunit I</fullName>
    </recommendedName>
</protein>
<evidence type="ECO:0000256" key="1">
    <source>
        <dbReference type="SAM" id="Phobius"/>
    </source>
</evidence>
<feature type="transmembrane region" description="Helical" evidence="1">
    <location>
        <begin position="6"/>
        <end position="30"/>
    </location>
</feature>
<keyword evidence="1" id="KW-0472">Membrane</keyword>
<gene>
    <name evidence="2" type="ORF">DSCW_37460</name>
</gene>
<organism evidence="2 3">
    <name type="scientific">Desulfosarcina widdelii</name>
    <dbReference type="NCBI Taxonomy" id="947919"/>
    <lineage>
        <taxon>Bacteria</taxon>
        <taxon>Pseudomonadati</taxon>
        <taxon>Thermodesulfobacteriota</taxon>
        <taxon>Desulfobacteria</taxon>
        <taxon>Desulfobacterales</taxon>
        <taxon>Desulfosarcinaceae</taxon>
        <taxon>Desulfosarcina</taxon>
    </lineage>
</organism>
<sequence length="100" mass="11260">MDVNLTLFGLAFLWGAFLGLIYFGGLWLTLKTAPDKRRPVRWLAISFVARLTMAMSGFWIILRMNPAVFFCTLAGFFLVRIVLTRMLGRKIKGVGHAAHA</sequence>
<reference evidence="2 3" key="1">
    <citation type="submission" date="2019-11" db="EMBL/GenBank/DDBJ databases">
        <title>Comparative genomics of hydrocarbon-degrading Desulfosarcina strains.</title>
        <authorList>
            <person name="Watanabe M."/>
            <person name="Kojima H."/>
            <person name="Fukui M."/>
        </authorList>
    </citation>
    <scope>NUCLEOTIDE SEQUENCE [LARGE SCALE GENOMIC DNA]</scope>
    <source>
        <strain evidence="2 3">PP31</strain>
    </source>
</reference>